<organism evidence="1 2">
    <name type="scientific">Streptomyces yaizuensis</name>
    <dbReference type="NCBI Taxonomy" id="2989713"/>
    <lineage>
        <taxon>Bacteria</taxon>
        <taxon>Bacillati</taxon>
        <taxon>Actinomycetota</taxon>
        <taxon>Actinomycetes</taxon>
        <taxon>Kitasatosporales</taxon>
        <taxon>Streptomycetaceae</taxon>
        <taxon>Streptomyces</taxon>
    </lineage>
</organism>
<accession>A0ABQ5NU09</accession>
<name>A0ABQ5NU09_9ACTN</name>
<proteinExistence type="predicted"/>
<dbReference type="Proteomes" id="UP001291653">
    <property type="component" value="Unassembled WGS sequence"/>
</dbReference>
<protein>
    <submittedName>
        <fullName evidence="1">Testis-expressed protein 44</fullName>
    </submittedName>
</protein>
<sequence>MSGQEAHEARLLPWSTPEGKPCYLDSDGSGYISRVADTIESVQLGLAGDLLDHADDLLAEDEIPPDQLRLVMAQLTEALRNVHRIAQSRGARLPLDPDGYP</sequence>
<gene>
    <name evidence="1" type="ORF">SYYSPA8_06170</name>
</gene>
<evidence type="ECO:0000313" key="2">
    <source>
        <dbReference type="Proteomes" id="UP001291653"/>
    </source>
</evidence>
<evidence type="ECO:0000313" key="1">
    <source>
        <dbReference type="EMBL" id="GLF93853.1"/>
    </source>
</evidence>
<dbReference type="EMBL" id="BSBI01000002">
    <property type="protein sequence ID" value="GLF93853.1"/>
    <property type="molecule type" value="Genomic_DNA"/>
</dbReference>
<keyword evidence="2" id="KW-1185">Reference proteome</keyword>
<comment type="caution">
    <text evidence="1">The sequence shown here is derived from an EMBL/GenBank/DDBJ whole genome shotgun (WGS) entry which is preliminary data.</text>
</comment>
<dbReference type="RefSeq" id="WP_323445935.1">
    <property type="nucleotide sequence ID" value="NZ_BSBI01000002.1"/>
</dbReference>
<reference evidence="1 2" key="1">
    <citation type="submission" date="2022-10" db="EMBL/GenBank/DDBJ databases">
        <title>Draft genome sequence of Streptomyces sp. YSPA8.</title>
        <authorList>
            <person name="Moriuchi R."/>
            <person name="Dohra H."/>
            <person name="Yamamura H."/>
            <person name="Kodani S."/>
        </authorList>
    </citation>
    <scope>NUCLEOTIDE SEQUENCE [LARGE SCALE GENOMIC DNA]</scope>
    <source>
        <strain evidence="1 2">YSPA8</strain>
    </source>
</reference>